<reference evidence="1" key="1">
    <citation type="submission" date="2018-05" db="EMBL/GenBank/DDBJ databases">
        <authorList>
            <person name="Lanie J.A."/>
            <person name="Ng W.-L."/>
            <person name="Kazmierczak K.M."/>
            <person name="Andrzejewski T.M."/>
            <person name="Davidsen T.M."/>
            <person name="Wayne K.J."/>
            <person name="Tettelin H."/>
            <person name="Glass J.I."/>
            <person name="Rusch D."/>
            <person name="Podicherti R."/>
            <person name="Tsui H.-C.T."/>
            <person name="Winkler M.E."/>
        </authorList>
    </citation>
    <scope>NUCLEOTIDE SEQUENCE</scope>
</reference>
<organism evidence="1">
    <name type="scientific">marine metagenome</name>
    <dbReference type="NCBI Taxonomy" id="408172"/>
    <lineage>
        <taxon>unclassified sequences</taxon>
        <taxon>metagenomes</taxon>
        <taxon>ecological metagenomes</taxon>
    </lineage>
</organism>
<accession>A0A382URT6</accession>
<name>A0A382URT6_9ZZZZ</name>
<sequence>MTKLSYSMAIQTDPVSGLKIFDTRASKASDKITGKGYSILHDESLTTLPEIPKGAVFSTEEQAKYREFKEKRRGAADYMDMVGDFSMYLQDLYSADPVPRDSLSDECEILVVGAGFAGIL</sequence>
<protein>
    <submittedName>
        <fullName evidence="1">Uncharacterized protein</fullName>
    </submittedName>
</protein>
<feature type="non-terminal residue" evidence="1">
    <location>
        <position position="120"/>
    </location>
</feature>
<dbReference type="AlphaFoldDB" id="A0A382URT6"/>
<dbReference type="EMBL" id="UINC01146028">
    <property type="protein sequence ID" value="SVD36515.1"/>
    <property type="molecule type" value="Genomic_DNA"/>
</dbReference>
<gene>
    <name evidence="1" type="ORF">METZ01_LOCUS389369</name>
</gene>
<proteinExistence type="predicted"/>
<evidence type="ECO:0000313" key="1">
    <source>
        <dbReference type="EMBL" id="SVD36515.1"/>
    </source>
</evidence>